<evidence type="ECO:0000256" key="8">
    <source>
        <dbReference type="ARBA" id="ARBA00022753"/>
    </source>
</evidence>
<dbReference type="PROSITE" id="PS50330">
    <property type="entry name" value="UIM"/>
    <property type="match status" value="1"/>
</dbReference>
<feature type="compositionally biased region" description="Pro residues" evidence="12">
    <location>
        <begin position="569"/>
        <end position="580"/>
    </location>
</feature>
<keyword evidence="7" id="KW-0813">Transport</keyword>
<dbReference type="Pfam" id="PF00790">
    <property type="entry name" value="VHS"/>
    <property type="match status" value="1"/>
</dbReference>
<evidence type="ECO:0000256" key="3">
    <source>
        <dbReference type="ARBA" id="ARBA00009666"/>
    </source>
</evidence>
<dbReference type="EMBL" id="SWFS01000049">
    <property type="protein sequence ID" value="KAA8917303.1"/>
    <property type="molecule type" value="Genomic_DNA"/>
</dbReference>
<dbReference type="PANTHER" id="PTHR45929:SF3">
    <property type="entry name" value="JAK PATHWAY SIGNAL TRANSDUCTION ADAPTOR MOLECULE"/>
    <property type="match status" value="1"/>
</dbReference>
<dbReference type="CDD" id="cd11805">
    <property type="entry name" value="SH3_GRB2_like_C"/>
    <property type="match status" value="1"/>
</dbReference>
<feature type="domain" description="SH3" evidence="13">
    <location>
        <begin position="240"/>
        <end position="299"/>
    </location>
</feature>
<dbReference type="Gene3D" id="1.20.5.1940">
    <property type="match status" value="1"/>
</dbReference>
<feature type="region of interest" description="Disordered" evidence="12">
    <location>
        <begin position="143"/>
        <end position="163"/>
    </location>
</feature>
<feature type="compositionally biased region" description="Basic and acidic residues" evidence="12">
    <location>
        <begin position="152"/>
        <end position="163"/>
    </location>
</feature>
<comment type="subcellular location">
    <subcellularLocation>
        <location evidence="2">Endosome membrane</location>
        <topology evidence="2">Peripheral membrane protein</topology>
        <orientation evidence="2">Cytoplasmic side</orientation>
    </subcellularLocation>
</comment>
<dbReference type="Pfam" id="PF03127">
    <property type="entry name" value="GAT"/>
    <property type="match status" value="1"/>
</dbReference>
<keyword evidence="9" id="KW-0653">Protein transport</keyword>
<feature type="compositionally biased region" description="Low complexity" evidence="12">
    <location>
        <begin position="435"/>
        <end position="524"/>
    </location>
</feature>
<evidence type="ECO:0000259" key="13">
    <source>
        <dbReference type="PROSITE" id="PS50002"/>
    </source>
</evidence>
<evidence type="ECO:0000256" key="12">
    <source>
        <dbReference type="SAM" id="MobiDB-lite"/>
    </source>
</evidence>
<proteinExistence type="inferred from homology"/>
<keyword evidence="8" id="KW-0967">Endosome</keyword>
<sequence>MFRSAEPPNPLEPLVAKATDSNLTTENWEYILDVCDKVNDDPEDGAKRAVSAVSKRLEMNYANVQLYALSLVLSLAQNCGSMMQRELASKSFTNLLLKLGQDKKVHVSVKSRIAELMETLTKEFKADPSLKNMGDALDQLKKKNPAIQPPEKPQKHQMTDLDRQKEEEELQMVLALSLSEHQNSQQQPQHSHQPQQHQPQQQPQAPHESQFQPPYEQQQAKQTQQPSSGEMAKPAGKTAASVTRVRALYDLNSTEEGELSFRKGDIIHVIESVYRDWWRGTLRGDIGIFPLNYVTPLPEPTAEELQREAQDELSVFAQSRNIEKLLAILSSADSRDGLRIAEDEQLQNLYHSTLAVRPKLVKLIDKYSQKKDDLIQLNDKFINARKAYDSLMENSLAQYRVGSPSAAHGPTPMPEPPYPVEHQPTANAPYPPYPQQRQSSTSSTHHQPSYPPQQQQSAQSSPYQQPVQSPYQQPAQSPYQQPSQPAQSPYQQPSQPAQSPYQQPSQPSYQQPSQSPYPQAPSQPTGSGYPQASYPPPSTQATASQVQTPTNPPKRFDDHTNEQPQAYFPQPPTTEPPLPPTAYGRT</sequence>
<dbReference type="Proteomes" id="UP000761534">
    <property type="component" value="Unassembled WGS sequence"/>
</dbReference>
<evidence type="ECO:0000256" key="7">
    <source>
        <dbReference type="ARBA" id="ARBA00022448"/>
    </source>
</evidence>
<feature type="region of interest" description="Disordered" evidence="12">
    <location>
        <begin position="179"/>
        <end position="240"/>
    </location>
</feature>
<name>A0A642VD39_9ASCO</name>
<dbReference type="CDD" id="cd21386">
    <property type="entry name" value="GAT_Hse1"/>
    <property type="match status" value="1"/>
</dbReference>
<protein>
    <recommendedName>
        <fullName evidence="4">Class E vacuolar protein-sorting machinery protein HSE1</fullName>
    </recommendedName>
    <alternativeName>
        <fullName evidence="5">Class E vacuolar protein-sorting machinery protein hse1</fullName>
    </alternativeName>
</protein>
<dbReference type="PROSITE" id="PS50002">
    <property type="entry name" value="SH3"/>
    <property type="match status" value="1"/>
</dbReference>
<dbReference type="SUPFAM" id="SSF48464">
    <property type="entry name" value="ENTH/VHS domain"/>
    <property type="match status" value="1"/>
</dbReference>
<dbReference type="PROSITE" id="PS50179">
    <property type="entry name" value="VHS"/>
    <property type="match status" value="1"/>
</dbReference>
<evidence type="ECO:0000259" key="14">
    <source>
        <dbReference type="PROSITE" id="PS50179"/>
    </source>
</evidence>
<dbReference type="GO" id="GO:0010008">
    <property type="term" value="C:endosome membrane"/>
    <property type="evidence" value="ECO:0007669"/>
    <property type="project" value="UniProtKB-SubCell"/>
</dbReference>
<organism evidence="15 16">
    <name type="scientific">Trichomonascus ciferrii</name>
    <dbReference type="NCBI Taxonomy" id="44093"/>
    <lineage>
        <taxon>Eukaryota</taxon>
        <taxon>Fungi</taxon>
        <taxon>Dikarya</taxon>
        <taxon>Ascomycota</taxon>
        <taxon>Saccharomycotina</taxon>
        <taxon>Dipodascomycetes</taxon>
        <taxon>Dipodascales</taxon>
        <taxon>Trichomonascaceae</taxon>
        <taxon>Trichomonascus</taxon>
        <taxon>Trichomonascus ciferrii complex</taxon>
    </lineage>
</organism>
<dbReference type="VEuPathDB" id="FungiDB:TRICI_000552"/>
<comment type="caution">
    <text evidence="15">The sequence shown here is derived from an EMBL/GenBank/DDBJ whole genome shotgun (WGS) entry which is preliminary data.</text>
</comment>
<dbReference type="InterPro" id="IPR008942">
    <property type="entry name" value="ENTH_VHS"/>
</dbReference>
<evidence type="ECO:0000256" key="11">
    <source>
        <dbReference type="PROSITE-ProRule" id="PRU00192"/>
    </source>
</evidence>
<keyword evidence="16" id="KW-1185">Reference proteome</keyword>
<dbReference type="GO" id="GO:0043130">
    <property type="term" value="F:ubiquitin binding"/>
    <property type="evidence" value="ECO:0007669"/>
    <property type="project" value="InterPro"/>
</dbReference>
<evidence type="ECO:0000256" key="9">
    <source>
        <dbReference type="ARBA" id="ARBA00022927"/>
    </source>
</evidence>
<evidence type="ECO:0000313" key="15">
    <source>
        <dbReference type="EMBL" id="KAA8917303.1"/>
    </source>
</evidence>
<dbReference type="SMART" id="SM00326">
    <property type="entry name" value="SH3"/>
    <property type="match status" value="1"/>
</dbReference>
<dbReference type="AlphaFoldDB" id="A0A642VD39"/>
<evidence type="ECO:0000256" key="6">
    <source>
        <dbReference type="ARBA" id="ARBA00022443"/>
    </source>
</evidence>
<dbReference type="InterPro" id="IPR036028">
    <property type="entry name" value="SH3-like_dom_sf"/>
</dbReference>
<evidence type="ECO:0000256" key="5">
    <source>
        <dbReference type="ARBA" id="ARBA00018978"/>
    </source>
</evidence>
<dbReference type="InterPro" id="IPR050670">
    <property type="entry name" value="STAM"/>
</dbReference>
<reference evidence="15" key="1">
    <citation type="journal article" date="2019" name="G3 (Bethesda)">
        <title>Genome Assemblies of Two Rare Opportunistic Yeast Pathogens: Diutina rugosa (syn. Candida rugosa) and Trichomonascus ciferrii (syn. Candida ciferrii).</title>
        <authorList>
            <person name="Mixao V."/>
            <person name="Saus E."/>
            <person name="Hansen A.P."/>
            <person name="Lass-Florl C."/>
            <person name="Gabaldon T."/>
        </authorList>
    </citation>
    <scope>NUCLEOTIDE SEQUENCE</scope>
    <source>
        <strain evidence="15">CBS 4856</strain>
    </source>
</reference>
<dbReference type="InterPro" id="IPR002014">
    <property type="entry name" value="VHS_dom"/>
</dbReference>
<dbReference type="CDD" id="cd16978">
    <property type="entry name" value="VHS_HSE1"/>
    <property type="match status" value="1"/>
</dbReference>
<feature type="domain" description="VHS" evidence="14">
    <location>
        <begin position="18"/>
        <end position="148"/>
    </location>
</feature>
<evidence type="ECO:0000256" key="4">
    <source>
        <dbReference type="ARBA" id="ARBA00017923"/>
    </source>
</evidence>
<comment type="similarity">
    <text evidence="3">Belongs to the STAM family.</text>
</comment>
<feature type="compositionally biased region" description="Polar residues" evidence="12">
    <location>
        <begin position="539"/>
        <end position="549"/>
    </location>
</feature>
<dbReference type="GO" id="GO:0035091">
    <property type="term" value="F:phosphatidylinositol binding"/>
    <property type="evidence" value="ECO:0007669"/>
    <property type="project" value="InterPro"/>
</dbReference>
<feature type="compositionally biased region" description="Low complexity" evidence="12">
    <location>
        <begin position="181"/>
        <end position="228"/>
    </location>
</feature>
<keyword evidence="10" id="KW-0472">Membrane</keyword>
<dbReference type="SMART" id="SM00288">
    <property type="entry name" value="VHS"/>
    <property type="match status" value="1"/>
</dbReference>
<dbReference type="GO" id="GO:0033565">
    <property type="term" value="C:ESCRT-0 complex"/>
    <property type="evidence" value="ECO:0007669"/>
    <property type="project" value="TreeGrafter"/>
</dbReference>
<evidence type="ECO:0000256" key="10">
    <source>
        <dbReference type="ARBA" id="ARBA00023136"/>
    </source>
</evidence>
<dbReference type="PRINTS" id="PR00452">
    <property type="entry name" value="SH3DOMAIN"/>
</dbReference>
<dbReference type="SUPFAM" id="SSF50044">
    <property type="entry name" value="SH3-domain"/>
    <property type="match status" value="1"/>
</dbReference>
<dbReference type="GO" id="GO:0043328">
    <property type="term" value="P:protein transport to vacuole involved in ubiquitin-dependent protein catabolic process via the multivesicular body sorting pathway"/>
    <property type="evidence" value="ECO:0007669"/>
    <property type="project" value="TreeGrafter"/>
</dbReference>
<dbReference type="Pfam" id="PF00018">
    <property type="entry name" value="SH3_1"/>
    <property type="match status" value="1"/>
</dbReference>
<dbReference type="InterPro" id="IPR003903">
    <property type="entry name" value="UIM_dom"/>
</dbReference>
<dbReference type="SUPFAM" id="SSF89009">
    <property type="entry name" value="GAT-like domain"/>
    <property type="match status" value="1"/>
</dbReference>
<comment type="function">
    <text evidence="1">Component of the ESCRT-0 complex which is the sorting receptor for ubiquitinated cargo proteins at the multivesicular body (MVB).</text>
</comment>
<dbReference type="PRINTS" id="PR00499">
    <property type="entry name" value="P67PHOX"/>
</dbReference>
<dbReference type="InterPro" id="IPR004152">
    <property type="entry name" value="GAT_dom"/>
</dbReference>
<dbReference type="Gene3D" id="2.30.30.40">
    <property type="entry name" value="SH3 Domains"/>
    <property type="match status" value="1"/>
</dbReference>
<evidence type="ECO:0000256" key="1">
    <source>
        <dbReference type="ARBA" id="ARBA00002654"/>
    </source>
</evidence>
<accession>A0A642VD39</accession>
<feature type="region of interest" description="Disordered" evidence="12">
    <location>
        <begin position="402"/>
        <end position="586"/>
    </location>
</feature>
<gene>
    <name evidence="15" type="ORF">TRICI_000552</name>
</gene>
<evidence type="ECO:0000313" key="16">
    <source>
        <dbReference type="Proteomes" id="UP000761534"/>
    </source>
</evidence>
<dbReference type="InterPro" id="IPR001452">
    <property type="entry name" value="SH3_domain"/>
</dbReference>
<keyword evidence="6 11" id="KW-0728">SH3 domain</keyword>
<dbReference type="FunFam" id="2.30.30.40:FF:000072">
    <property type="entry name" value="Unconventional Myosin IB"/>
    <property type="match status" value="1"/>
</dbReference>
<dbReference type="Gene3D" id="1.25.40.90">
    <property type="match status" value="1"/>
</dbReference>
<evidence type="ECO:0000256" key="2">
    <source>
        <dbReference type="ARBA" id="ARBA00004125"/>
    </source>
</evidence>
<dbReference type="PANTHER" id="PTHR45929">
    <property type="entry name" value="JAK PATHWAY SIGNAL TRANSDUCTION ADAPTOR MOLECULE"/>
    <property type="match status" value="1"/>
</dbReference>
<dbReference type="OrthoDB" id="10255964at2759"/>